<dbReference type="Gene3D" id="3.40.50.300">
    <property type="entry name" value="P-loop containing nucleotide triphosphate hydrolases"/>
    <property type="match status" value="1"/>
</dbReference>
<accession>A0ABQ2V2L2</accession>
<sequence length="173" mass="19076">MTPTKTAEVSGERVVPARIPLLPGDPEGALIDEVCRDLRLPTAVAEAGPAVRSTTASAPVNEFAEADAAKRRSDVIARYSKGDLLCLDEFGYLNLDKKGAKLLFHIFTEREERKATAVASHAWFSEWDETFTDPRLCPAIADRLTFKETLVQTGTDSYRLKATENEYRSAGRS</sequence>
<evidence type="ECO:0000259" key="1">
    <source>
        <dbReference type="Pfam" id="PF01695"/>
    </source>
</evidence>
<gene>
    <name evidence="2" type="ORF">GCM10010211_34060</name>
</gene>
<comment type="caution">
    <text evidence="2">The sequence shown here is derived from an EMBL/GenBank/DDBJ whole genome shotgun (WGS) entry which is preliminary data.</text>
</comment>
<evidence type="ECO:0000313" key="2">
    <source>
        <dbReference type="EMBL" id="GGU66024.1"/>
    </source>
</evidence>
<dbReference type="Pfam" id="PF01695">
    <property type="entry name" value="IstB_IS21"/>
    <property type="match status" value="1"/>
</dbReference>
<name>A0ABQ2V2L2_9ACTN</name>
<dbReference type="InterPro" id="IPR002611">
    <property type="entry name" value="IstB_ATP-bd"/>
</dbReference>
<protein>
    <recommendedName>
        <fullName evidence="1">IstB-like ATP-binding domain-containing protein</fullName>
    </recommendedName>
</protein>
<dbReference type="InterPro" id="IPR027417">
    <property type="entry name" value="P-loop_NTPase"/>
</dbReference>
<dbReference type="Proteomes" id="UP000654471">
    <property type="component" value="Unassembled WGS sequence"/>
</dbReference>
<proteinExistence type="predicted"/>
<feature type="domain" description="IstB-like ATP-binding" evidence="1">
    <location>
        <begin position="46"/>
        <end position="163"/>
    </location>
</feature>
<dbReference type="SUPFAM" id="SSF52540">
    <property type="entry name" value="P-loop containing nucleoside triphosphate hydrolases"/>
    <property type="match status" value="1"/>
</dbReference>
<reference evidence="3" key="1">
    <citation type="journal article" date="2019" name="Int. J. Syst. Evol. Microbiol.">
        <title>The Global Catalogue of Microorganisms (GCM) 10K type strain sequencing project: providing services to taxonomists for standard genome sequencing and annotation.</title>
        <authorList>
            <consortium name="The Broad Institute Genomics Platform"/>
            <consortium name="The Broad Institute Genome Sequencing Center for Infectious Disease"/>
            <person name="Wu L."/>
            <person name="Ma J."/>
        </authorList>
    </citation>
    <scope>NUCLEOTIDE SEQUENCE [LARGE SCALE GENOMIC DNA]</scope>
    <source>
        <strain evidence="3">JCM 3399</strain>
    </source>
</reference>
<dbReference type="EMBL" id="BMRP01000010">
    <property type="protein sequence ID" value="GGU66024.1"/>
    <property type="molecule type" value="Genomic_DNA"/>
</dbReference>
<organism evidence="2 3">
    <name type="scientific">Streptomyces albospinus</name>
    <dbReference type="NCBI Taxonomy" id="285515"/>
    <lineage>
        <taxon>Bacteria</taxon>
        <taxon>Bacillati</taxon>
        <taxon>Actinomycetota</taxon>
        <taxon>Actinomycetes</taxon>
        <taxon>Kitasatosporales</taxon>
        <taxon>Streptomycetaceae</taxon>
        <taxon>Streptomyces</taxon>
    </lineage>
</organism>
<evidence type="ECO:0000313" key="3">
    <source>
        <dbReference type="Proteomes" id="UP000654471"/>
    </source>
</evidence>
<keyword evidence="3" id="KW-1185">Reference proteome</keyword>
<dbReference type="RefSeq" id="WP_189300811.1">
    <property type="nucleotide sequence ID" value="NZ_BMRP01000010.1"/>
</dbReference>